<name>A0A090DFF8_MESPL</name>
<protein>
    <recommendedName>
        <fullName evidence="3">Polymerase nucleotidyl transferase domain-containing protein</fullName>
    </recommendedName>
</protein>
<dbReference type="InterPro" id="IPR043519">
    <property type="entry name" value="NT_sf"/>
</dbReference>
<dbReference type="Gene3D" id="3.30.460.10">
    <property type="entry name" value="Beta Polymerase, domain 2"/>
    <property type="match status" value="1"/>
</dbReference>
<dbReference type="EMBL" id="CCMZ01000003">
    <property type="protein sequence ID" value="CDX12261.1"/>
    <property type="molecule type" value="Genomic_DNA"/>
</dbReference>
<organism evidence="1 2">
    <name type="scientific">Mesorhizobium plurifarium</name>
    <dbReference type="NCBI Taxonomy" id="69974"/>
    <lineage>
        <taxon>Bacteria</taxon>
        <taxon>Pseudomonadati</taxon>
        <taxon>Pseudomonadota</taxon>
        <taxon>Alphaproteobacteria</taxon>
        <taxon>Hyphomicrobiales</taxon>
        <taxon>Phyllobacteriaceae</taxon>
        <taxon>Mesorhizobium</taxon>
    </lineage>
</organism>
<proteinExistence type="predicted"/>
<dbReference type="SUPFAM" id="SSF81301">
    <property type="entry name" value="Nucleotidyltransferase"/>
    <property type="match status" value="1"/>
</dbReference>
<keyword evidence="2" id="KW-1185">Reference proteome</keyword>
<reference evidence="2" key="1">
    <citation type="submission" date="2014-08" db="EMBL/GenBank/DDBJ databases">
        <authorList>
            <person name="Moulin L."/>
        </authorList>
    </citation>
    <scope>NUCLEOTIDE SEQUENCE [LARGE SCALE GENOMIC DNA]</scope>
</reference>
<evidence type="ECO:0008006" key="3">
    <source>
        <dbReference type="Google" id="ProtNLM"/>
    </source>
</evidence>
<dbReference type="AlphaFoldDB" id="A0A090DFF8"/>
<accession>A0A090DFF8</accession>
<gene>
    <name evidence="1" type="ORF">MPL3356_110413</name>
</gene>
<evidence type="ECO:0000313" key="2">
    <source>
        <dbReference type="Proteomes" id="UP000045285"/>
    </source>
</evidence>
<dbReference type="Proteomes" id="UP000045285">
    <property type="component" value="Unassembled WGS sequence"/>
</dbReference>
<evidence type="ECO:0000313" key="1">
    <source>
        <dbReference type="EMBL" id="CDX12261.1"/>
    </source>
</evidence>
<sequence length="291" mass="32727">MMISVCIYGSVARQRTDELSDRDVLILASSKEDAFQQFSDWQAAGWNASFFTYQHFARLVEFQSLFVQHIKLEGRIIRDDKGKLRQYLEQFTPASSYIEDLKDALLPLKWVNPRELCYWARLCVGDILFVATRNAGILHAAGLGRFIYDYAAVVEHLAQAFKFDSAQRAALLALRGIKVAYRARSTDIGLGTVLDDAVGALTTVQATVDRLECEAPKGFVANNYHALRRTELALVKATDPRELDRLPAGGHLFEVWRLICNPSDYPKLRDSGDLMQPIVVQPSTRPNAAFL</sequence>